<sequence>MVVAYTDSNDCNFAVKFENEADLHKVEEAVTAGIRAWYSATDDEIEGNEYLMEVNNMNGIDLINNLIDELNRARNYISEMSDYSSNSILEDELVDDIRRDLDRYYDYADSFDEVLQDIEIEE</sequence>
<dbReference type="Proteomes" id="UP000189857">
    <property type="component" value="Unassembled WGS sequence"/>
</dbReference>
<proteinExistence type="predicted"/>
<dbReference type="EMBL" id="FUXA01000016">
    <property type="protein sequence ID" value="SJZ99132.1"/>
    <property type="molecule type" value="Genomic_DNA"/>
</dbReference>
<gene>
    <name evidence="1" type="ORF">SAMN02745110_02279</name>
</gene>
<keyword evidence="2" id="KW-1185">Reference proteome</keyword>
<dbReference type="RefSeq" id="WP_078788071.1">
    <property type="nucleotide sequence ID" value="NZ_FMTO01000014.1"/>
</dbReference>
<organism evidence="1 2">
    <name type="scientific">Eubacterium ruminantium</name>
    <dbReference type="NCBI Taxonomy" id="42322"/>
    <lineage>
        <taxon>Bacteria</taxon>
        <taxon>Bacillati</taxon>
        <taxon>Bacillota</taxon>
        <taxon>Clostridia</taxon>
        <taxon>Eubacteriales</taxon>
        <taxon>Eubacteriaceae</taxon>
        <taxon>Eubacterium</taxon>
    </lineage>
</organism>
<accession>A0A1T4Q5U2</accession>
<protein>
    <submittedName>
        <fullName evidence="1">Uncharacterized protein</fullName>
    </submittedName>
</protein>
<reference evidence="1 2" key="1">
    <citation type="submission" date="2017-02" db="EMBL/GenBank/DDBJ databases">
        <authorList>
            <person name="Peterson S.W."/>
        </authorList>
    </citation>
    <scope>NUCLEOTIDE SEQUENCE [LARGE SCALE GENOMIC DNA]</scope>
    <source>
        <strain evidence="1 2">ATCC 17233</strain>
    </source>
</reference>
<name>A0A1T4Q5U2_9FIRM</name>
<evidence type="ECO:0000313" key="1">
    <source>
        <dbReference type="EMBL" id="SJZ99132.1"/>
    </source>
</evidence>
<evidence type="ECO:0000313" key="2">
    <source>
        <dbReference type="Proteomes" id="UP000189857"/>
    </source>
</evidence>
<dbReference type="AlphaFoldDB" id="A0A1T4Q5U2"/>